<dbReference type="InterPro" id="IPR052527">
    <property type="entry name" value="Metal_cation-efflux_comp"/>
</dbReference>
<dbReference type="EMBL" id="JAFCJH010000071">
    <property type="protein sequence ID" value="MBR0801112.1"/>
    <property type="molecule type" value="Genomic_DNA"/>
</dbReference>
<keyword evidence="7" id="KW-1185">Reference proteome</keyword>
<comment type="caution">
    <text evidence="6">The sequence shown here is derived from an EMBL/GenBank/DDBJ whole genome shotgun (WGS) entry which is preliminary data.</text>
</comment>
<dbReference type="InterPro" id="IPR007269">
    <property type="entry name" value="ICMT_MeTrfase"/>
</dbReference>
<sequence>MSTGTISLPMSPSYDRITRILGSAWFLVLALVIALKLGKSPADPLPSVLSSLCLAVFYLLLALLVMTRAPAKAHAEGALPRIAAFVGTYLPWSIGFFAKTDGALPNIASTVCVLTGMIMMLVTIRHLGRSFSIVPQAHAVVKTGPYRWIKHPLYLSEEIVIVGVVLQYLSPVTVALLILHIGIQVCRILYEEDLLRRSLPEYSGYEASRWRLIPYVW</sequence>
<proteinExistence type="predicted"/>
<keyword evidence="3 5" id="KW-1133">Transmembrane helix</keyword>
<reference evidence="7" key="1">
    <citation type="journal article" date="2021" name="ISME J.">
        <title>Evolutionary origin and ecological implication of a unique nif island in free-living Bradyrhizobium lineages.</title>
        <authorList>
            <person name="Tao J."/>
        </authorList>
    </citation>
    <scope>NUCLEOTIDE SEQUENCE [LARGE SCALE GENOMIC DNA]</scope>
    <source>
        <strain evidence="7">SZCCT0434</strain>
    </source>
</reference>
<evidence type="ECO:0000256" key="3">
    <source>
        <dbReference type="ARBA" id="ARBA00022989"/>
    </source>
</evidence>
<evidence type="ECO:0000256" key="1">
    <source>
        <dbReference type="ARBA" id="ARBA00004141"/>
    </source>
</evidence>
<dbReference type="Pfam" id="PF04140">
    <property type="entry name" value="ICMT"/>
    <property type="match status" value="1"/>
</dbReference>
<evidence type="ECO:0000256" key="5">
    <source>
        <dbReference type="SAM" id="Phobius"/>
    </source>
</evidence>
<comment type="subcellular location">
    <subcellularLocation>
        <location evidence="1">Membrane</location>
        <topology evidence="1">Multi-pass membrane protein</topology>
    </subcellularLocation>
</comment>
<protein>
    <submittedName>
        <fullName evidence="6">Isoprenylcysteine carboxylmethyltransferase family protein</fullName>
    </submittedName>
</protein>
<evidence type="ECO:0000256" key="4">
    <source>
        <dbReference type="ARBA" id="ARBA00023136"/>
    </source>
</evidence>
<feature type="transmembrane region" description="Helical" evidence="5">
    <location>
        <begin position="104"/>
        <end position="124"/>
    </location>
</feature>
<evidence type="ECO:0000313" key="6">
    <source>
        <dbReference type="EMBL" id="MBR0801112.1"/>
    </source>
</evidence>
<dbReference type="RefSeq" id="WP_212495254.1">
    <property type="nucleotide sequence ID" value="NZ_JAFCJH010000071.1"/>
</dbReference>
<dbReference type="Gene3D" id="1.20.120.1630">
    <property type="match status" value="1"/>
</dbReference>
<feature type="transmembrane region" description="Helical" evidence="5">
    <location>
        <begin position="78"/>
        <end position="98"/>
    </location>
</feature>
<dbReference type="PANTHER" id="PTHR43847">
    <property type="entry name" value="BLL3993 PROTEIN"/>
    <property type="match status" value="1"/>
</dbReference>
<name>A0ABS5FW91_9BRAD</name>
<accession>A0ABS5FW91</accession>
<gene>
    <name evidence="6" type="ORF">JQ615_37715</name>
</gene>
<dbReference type="Proteomes" id="UP001315278">
    <property type="component" value="Unassembled WGS sequence"/>
</dbReference>
<feature type="transmembrane region" description="Helical" evidence="5">
    <location>
        <begin position="159"/>
        <end position="183"/>
    </location>
</feature>
<evidence type="ECO:0000313" key="7">
    <source>
        <dbReference type="Proteomes" id="UP001315278"/>
    </source>
</evidence>
<dbReference type="PANTHER" id="PTHR43847:SF1">
    <property type="entry name" value="BLL3993 PROTEIN"/>
    <property type="match status" value="1"/>
</dbReference>
<organism evidence="6 7">
    <name type="scientific">Bradyrhizobium jicamae</name>
    <dbReference type="NCBI Taxonomy" id="280332"/>
    <lineage>
        <taxon>Bacteria</taxon>
        <taxon>Pseudomonadati</taxon>
        <taxon>Pseudomonadota</taxon>
        <taxon>Alphaproteobacteria</taxon>
        <taxon>Hyphomicrobiales</taxon>
        <taxon>Nitrobacteraceae</taxon>
        <taxon>Bradyrhizobium</taxon>
    </lineage>
</organism>
<feature type="transmembrane region" description="Helical" evidence="5">
    <location>
        <begin position="20"/>
        <end position="38"/>
    </location>
</feature>
<keyword evidence="4 5" id="KW-0472">Membrane</keyword>
<feature type="transmembrane region" description="Helical" evidence="5">
    <location>
        <begin position="44"/>
        <end position="66"/>
    </location>
</feature>
<evidence type="ECO:0000256" key="2">
    <source>
        <dbReference type="ARBA" id="ARBA00022692"/>
    </source>
</evidence>
<keyword evidence="2 5" id="KW-0812">Transmembrane</keyword>